<dbReference type="InterPro" id="IPR028889">
    <property type="entry name" value="USP"/>
</dbReference>
<dbReference type="InterPro" id="IPR001607">
    <property type="entry name" value="Znf_UBP"/>
</dbReference>
<dbReference type="InterPro" id="IPR038765">
    <property type="entry name" value="Papain-like_cys_pep_sf"/>
</dbReference>
<name>M7BD13_CHEMY</name>
<dbReference type="GO" id="GO:0016579">
    <property type="term" value="P:protein deubiquitination"/>
    <property type="evidence" value="ECO:0007669"/>
    <property type="project" value="InterPro"/>
</dbReference>
<dbReference type="EMBL" id="KB583439">
    <property type="protein sequence ID" value="EMP26122.1"/>
    <property type="molecule type" value="Genomic_DNA"/>
</dbReference>
<dbReference type="Pfam" id="PF00014">
    <property type="entry name" value="Kunitz_BPTI"/>
    <property type="match status" value="2"/>
</dbReference>
<dbReference type="SMART" id="SM00131">
    <property type="entry name" value="KU"/>
    <property type="match status" value="2"/>
</dbReference>
<evidence type="ECO:0000256" key="7">
    <source>
        <dbReference type="ARBA" id="ARBA00023157"/>
    </source>
</evidence>
<dbReference type="EC" id="3.4.19.12" evidence="9"/>
<dbReference type="Gene3D" id="4.10.410.10">
    <property type="entry name" value="Pancreatic trypsin inhibitor Kunitz domain"/>
    <property type="match status" value="2"/>
</dbReference>
<comment type="similarity">
    <text evidence="9">Belongs to the peptidase C19 family.</text>
</comment>
<keyword evidence="6" id="KW-0862">Zinc</keyword>
<dbReference type="PANTHER" id="PTHR21646">
    <property type="entry name" value="UBIQUITIN CARBOXYL-TERMINAL HYDROLASE"/>
    <property type="match status" value="1"/>
</dbReference>
<evidence type="ECO:0000313" key="13">
    <source>
        <dbReference type="EMBL" id="EMP26122.1"/>
    </source>
</evidence>
<feature type="domain" description="USP" evidence="10">
    <location>
        <begin position="375"/>
        <end position="689"/>
    </location>
</feature>
<dbReference type="SUPFAM" id="SSF54001">
    <property type="entry name" value="Cysteine proteinases"/>
    <property type="match status" value="1"/>
</dbReference>
<dbReference type="GO" id="GO:0006508">
    <property type="term" value="P:proteolysis"/>
    <property type="evidence" value="ECO:0007669"/>
    <property type="project" value="UniProtKB-KW"/>
</dbReference>
<dbReference type="eggNOG" id="KOG1867">
    <property type="taxonomic scope" value="Eukaryota"/>
</dbReference>
<feature type="domain" description="UBP-type" evidence="11">
    <location>
        <begin position="191"/>
        <end position="337"/>
    </location>
</feature>
<keyword evidence="9" id="KW-0645">Protease</keyword>
<dbReference type="Gene3D" id="3.90.70.10">
    <property type="entry name" value="Cysteine proteinases"/>
    <property type="match status" value="1"/>
</dbReference>
<evidence type="ECO:0000256" key="2">
    <source>
        <dbReference type="ARBA" id="ARBA00022723"/>
    </source>
</evidence>
<dbReference type="CDD" id="cd22593">
    <property type="entry name" value="Kunitz_conkunitzin"/>
    <property type="match status" value="1"/>
</dbReference>
<feature type="domain" description="BPTI/Kunitz inhibitor" evidence="12">
    <location>
        <begin position="12"/>
        <end position="63"/>
    </location>
</feature>
<proteinExistence type="inferred from homology"/>
<evidence type="ECO:0000259" key="10">
    <source>
        <dbReference type="PROSITE" id="PS50235"/>
    </source>
</evidence>
<dbReference type="PRINTS" id="PR00759">
    <property type="entry name" value="BASICPTASE"/>
</dbReference>
<dbReference type="PROSITE" id="PS50271">
    <property type="entry name" value="ZF_UBP"/>
    <property type="match status" value="1"/>
</dbReference>
<sequence>MLSILVFPGAVCNEPMDEGLHGDKIGIRLYYDKTTDRCKPFAYRGAGGNGNRFFTDRQCMKTCSTLAEQIYPDDDRVCLLEKDLGHCKGTYLLWYFDHALKKCRTFIYGGCAGNGNRFVNETTCCQKCAQGTVDAIRRYWPLGAIPECSLVTALDNTLNSDALARTVVPKLVPPLVQGKPLAGQAGLFTCHVCRFGQSLRATLPAARIGLEQRTMACGSCNRPNLRMQQACEPGSSKGLPLARAAACVPLPEPPLPPAHSTQAFSVRYVNGHAKKHYEDAQIPLTNHKKTEKQEKVQHTVCMDCSSYSTYCYRCDDFVVNDTKLGLVQKVREHLQNLENSAFTADRHRKRKLLENSSLNSKLLKVNGSTTALCATGLRNLGNTCFMNAILQSLSNIQQFCCYFKELPAVELRNGKTAGRRTYHTRSQGDNNVGYQQQDAHEFMRYLLDHLHLELQGGFNGVSRSVILQENSGLSASNKCCINGASTVVTAIFGGILQNEVNCLICGTESRKFDPFLDLSLDIPSQFRNKRTKNQENGPMCTLRDCLRSFTDLEELDETELYMCHKCKKKQKSTKKFWIQKLPKVLCLHLKRFHWTEYLRNKVDTYVEFPLRDLDMKCYLLEPENSGPESCLYDLAAVVVHHGSGVGSGHYTAYATHEGRWFHFNDSTVTLTDEETVVKAKAYILFYVDRQAKSGSDKL</sequence>
<dbReference type="PANTHER" id="PTHR21646:SF19">
    <property type="entry name" value="UBIQUITIN CARBOXYL-TERMINAL HYDROLASE 3"/>
    <property type="match status" value="1"/>
</dbReference>
<reference evidence="14" key="1">
    <citation type="journal article" date="2013" name="Nat. Genet.">
        <title>The draft genomes of soft-shell turtle and green sea turtle yield insights into the development and evolution of the turtle-specific body plan.</title>
        <authorList>
            <person name="Wang Z."/>
            <person name="Pascual-Anaya J."/>
            <person name="Zadissa A."/>
            <person name="Li W."/>
            <person name="Niimura Y."/>
            <person name="Huang Z."/>
            <person name="Li C."/>
            <person name="White S."/>
            <person name="Xiong Z."/>
            <person name="Fang D."/>
            <person name="Wang B."/>
            <person name="Ming Y."/>
            <person name="Chen Y."/>
            <person name="Zheng Y."/>
            <person name="Kuraku S."/>
            <person name="Pignatelli M."/>
            <person name="Herrero J."/>
            <person name="Beal K."/>
            <person name="Nozawa M."/>
            <person name="Li Q."/>
            <person name="Wang J."/>
            <person name="Zhang H."/>
            <person name="Yu L."/>
            <person name="Shigenobu S."/>
            <person name="Wang J."/>
            <person name="Liu J."/>
            <person name="Flicek P."/>
            <person name="Searle S."/>
            <person name="Wang J."/>
            <person name="Kuratani S."/>
            <person name="Yin Y."/>
            <person name="Aken B."/>
            <person name="Zhang G."/>
            <person name="Irie N."/>
        </authorList>
    </citation>
    <scope>NUCLEOTIDE SEQUENCE [LARGE SCALE GENOMIC DNA]</scope>
</reference>
<dbReference type="PROSITE" id="PS00973">
    <property type="entry name" value="USP_2"/>
    <property type="match status" value="1"/>
</dbReference>
<protein>
    <recommendedName>
        <fullName evidence="9">Ubiquitin carboxyl-terminal hydrolase</fullName>
        <ecNumber evidence="9">3.4.19.12</ecNumber>
    </recommendedName>
</protein>
<evidence type="ECO:0000313" key="14">
    <source>
        <dbReference type="Proteomes" id="UP000031443"/>
    </source>
</evidence>
<keyword evidence="5 9" id="KW-0378">Hydrolase</keyword>
<dbReference type="AlphaFoldDB" id="M7BD13"/>
<dbReference type="PROSITE" id="PS50235">
    <property type="entry name" value="USP_3"/>
    <property type="match status" value="1"/>
</dbReference>
<keyword evidence="14" id="KW-1185">Reference proteome</keyword>
<keyword evidence="7" id="KW-1015">Disulfide bond</keyword>
<dbReference type="Pfam" id="PF00443">
    <property type="entry name" value="UCH"/>
    <property type="match status" value="1"/>
</dbReference>
<keyword evidence="3 8" id="KW-0863">Zinc-finger</keyword>
<dbReference type="PROSITE" id="PS50279">
    <property type="entry name" value="BPTI_KUNITZ_2"/>
    <property type="match status" value="2"/>
</dbReference>
<dbReference type="InterPro" id="IPR002223">
    <property type="entry name" value="Kunitz_BPTI"/>
</dbReference>
<evidence type="ECO:0000256" key="3">
    <source>
        <dbReference type="ARBA" id="ARBA00022771"/>
    </source>
</evidence>
<dbReference type="Pfam" id="PF02148">
    <property type="entry name" value="zf-UBP"/>
    <property type="match status" value="1"/>
</dbReference>
<dbReference type="InterPro" id="IPR001394">
    <property type="entry name" value="Peptidase_C19_UCH"/>
</dbReference>
<dbReference type="InterPro" id="IPR018200">
    <property type="entry name" value="USP_CS"/>
</dbReference>
<dbReference type="InterPro" id="IPR036880">
    <property type="entry name" value="Kunitz_BPTI_sf"/>
</dbReference>
<dbReference type="STRING" id="8469.M7BD13"/>
<comment type="catalytic activity">
    <reaction evidence="1 9">
        <text>Thiol-dependent hydrolysis of ester, thioester, amide, peptide and isopeptide bonds formed by the C-terminal Gly of ubiquitin (a 76-residue protein attached to proteins as an intracellular targeting signal).</text>
        <dbReference type="EC" id="3.4.19.12"/>
    </reaction>
</comment>
<dbReference type="SUPFAM" id="SSF57362">
    <property type="entry name" value="BPTI-like"/>
    <property type="match status" value="2"/>
</dbReference>
<evidence type="ECO:0000259" key="11">
    <source>
        <dbReference type="PROSITE" id="PS50271"/>
    </source>
</evidence>
<gene>
    <name evidence="13" type="ORF">UY3_16801</name>
</gene>
<dbReference type="GO" id="GO:0004843">
    <property type="term" value="F:cysteine-type deubiquitinase activity"/>
    <property type="evidence" value="ECO:0007669"/>
    <property type="project" value="UniProtKB-UniRule"/>
</dbReference>
<accession>M7BD13</accession>
<dbReference type="GO" id="GO:0004867">
    <property type="term" value="F:serine-type endopeptidase inhibitor activity"/>
    <property type="evidence" value="ECO:0007669"/>
    <property type="project" value="InterPro"/>
</dbReference>
<dbReference type="CDD" id="cd02257">
    <property type="entry name" value="Peptidase_C19"/>
    <property type="match status" value="1"/>
</dbReference>
<dbReference type="GO" id="GO:0008270">
    <property type="term" value="F:zinc ion binding"/>
    <property type="evidence" value="ECO:0007669"/>
    <property type="project" value="UniProtKB-KW"/>
</dbReference>
<dbReference type="SUPFAM" id="SSF57850">
    <property type="entry name" value="RING/U-box"/>
    <property type="match status" value="1"/>
</dbReference>
<feature type="domain" description="BPTI/Kunitz inhibitor" evidence="12">
    <location>
        <begin position="78"/>
        <end position="128"/>
    </location>
</feature>
<keyword evidence="9" id="KW-0788">Thiol protease</keyword>
<evidence type="ECO:0000256" key="4">
    <source>
        <dbReference type="ARBA" id="ARBA00022786"/>
    </source>
</evidence>
<keyword evidence="2" id="KW-0479">Metal-binding</keyword>
<evidence type="ECO:0000256" key="6">
    <source>
        <dbReference type="ARBA" id="ARBA00022833"/>
    </source>
</evidence>
<dbReference type="CDD" id="cd00109">
    <property type="entry name" value="Kunitz-type"/>
    <property type="match status" value="1"/>
</dbReference>
<dbReference type="InterPro" id="IPR050185">
    <property type="entry name" value="Ub_carboxyl-term_hydrolase"/>
</dbReference>
<dbReference type="eggNOG" id="KOG4597">
    <property type="taxonomic scope" value="Eukaryota"/>
</dbReference>
<dbReference type="Gene3D" id="3.30.40.10">
    <property type="entry name" value="Zinc/RING finger domain, C3HC4 (zinc finger)"/>
    <property type="match status" value="1"/>
</dbReference>
<evidence type="ECO:0000259" key="12">
    <source>
        <dbReference type="PROSITE" id="PS50279"/>
    </source>
</evidence>
<dbReference type="PROSITE" id="PS00280">
    <property type="entry name" value="BPTI_KUNITZ_1"/>
    <property type="match status" value="1"/>
</dbReference>
<evidence type="ECO:0000256" key="8">
    <source>
        <dbReference type="PROSITE-ProRule" id="PRU00502"/>
    </source>
</evidence>
<dbReference type="InterPro" id="IPR013083">
    <property type="entry name" value="Znf_RING/FYVE/PHD"/>
</dbReference>
<evidence type="ECO:0000256" key="1">
    <source>
        <dbReference type="ARBA" id="ARBA00000707"/>
    </source>
</evidence>
<dbReference type="PROSITE" id="PS00972">
    <property type="entry name" value="USP_1"/>
    <property type="match status" value="1"/>
</dbReference>
<evidence type="ECO:0000256" key="5">
    <source>
        <dbReference type="ARBA" id="ARBA00022801"/>
    </source>
</evidence>
<evidence type="ECO:0000256" key="9">
    <source>
        <dbReference type="RuleBase" id="RU366025"/>
    </source>
</evidence>
<dbReference type="InterPro" id="IPR020901">
    <property type="entry name" value="Prtase_inh_Kunz-CS"/>
</dbReference>
<dbReference type="GO" id="GO:0005634">
    <property type="term" value="C:nucleus"/>
    <property type="evidence" value="ECO:0007669"/>
    <property type="project" value="TreeGrafter"/>
</dbReference>
<organism evidence="13 14">
    <name type="scientific">Chelonia mydas</name>
    <name type="common">Green sea-turtle</name>
    <name type="synonym">Chelonia agassizi</name>
    <dbReference type="NCBI Taxonomy" id="8469"/>
    <lineage>
        <taxon>Eukaryota</taxon>
        <taxon>Metazoa</taxon>
        <taxon>Chordata</taxon>
        <taxon>Craniata</taxon>
        <taxon>Vertebrata</taxon>
        <taxon>Euteleostomi</taxon>
        <taxon>Archelosauria</taxon>
        <taxon>Testudinata</taxon>
        <taxon>Testudines</taxon>
        <taxon>Cryptodira</taxon>
        <taxon>Durocryptodira</taxon>
        <taxon>Americhelydia</taxon>
        <taxon>Chelonioidea</taxon>
        <taxon>Cheloniidae</taxon>
        <taxon>Chelonia</taxon>
    </lineage>
</organism>
<keyword evidence="4 9" id="KW-0833">Ubl conjugation pathway</keyword>
<dbReference type="Proteomes" id="UP000031443">
    <property type="component" value="Unassembled WGS sequence"/>
</dbReference>